<dbReference type="PANTHER" id="PTHR43283:SF18">
    <property type="match status" value="1"/>
</dbReference>
<accession>A0ABT1QNM1</accession>
<feature type="signal peptide" evidence="1">
    <location>
        <begin position="1"/>
        <end position="31"/>
    </location>
</feature>
<dbReference type="Pfam" id="PF00144">
    <property type="entry name" value="Beta-lactamase"/>
    <property type="match status" value="1"/>
</dbReference>
<keyword evidence="4" id="KW-1185">Reference proteome</keyword>
<gene>
    <name evidence="3" type="ORF">NM961_02525</name>
</gene>
<dbReference type="PANTHER" id="PTHR43283">
    <property type="entry name" value="BETA-LACTAMASE-RELATED"/>
    <property type="match status" value="1"/>
</dbReference>
<evidence type="ECO:0000313" key="4">
    <source>
        <dbReference type="Proteomes" id="UP001165498"/>
    </source>
</evidence>
<comment type="caution">
    <text evidence="3">The sequence shown here is derived from an EMBL/GenBank/DDBJ whole genome shotgun (WGS) entry which is preliminary data.</text>
</comment>
<dbReference type="InterPro" id="IPR012338">
    <property type="entry name" value="Beta-lactam/transpept-like"/>
</dbReference>
<dbReference type="Proteomes" id="UP001165498">
    <property type="component" value="Unassembled WGS sequence"/>
</dbReference>
<feature type="domain" description="Beta-lactamase-related" evidence="2">
    <location>
        <begin position="38"/>
        <end position="341"/>
    </location>
</feature>
<protein>
    <submittedName>
        <fullName evidence="3">Beta-lactamase family protein</fullName>
    </submittedName>
</protein>
<feature type="chain" id="PRO_5047056403" evidence="1">
    <location>
        <begin position="32"/>
        <end position="364"/>
    </location>
</feature>
<dbReference type="InterPro" id="IPR050789">
    <property type="entry name" value="Diverse_Enzym_Activities"/>
</dbReference>
<evidence type="ECO:0000256" key="1">
    <source>
        <dbReference type="SAM" id="SignalP"/>
    </source>
</evidence>
<evidence type="ECO:0000259" key="2">
    <source>
        <dbReference type="Pfam" id="PF00144"/>
    </source>
</evidence>
<dbReference type="RefSeq" id="WP_255910923.1">
    <property type="nucleotide sequence ID" value="NZ_JANFQO010000002.1"/>
</dbReference>
<keyword evidence="1" id="KW-0732">Signal</keyword>
<dbReference type="EMBL" id="JANFQO010000002">
    <property type="protein sequence ID" value="MCQ4163578.1"/>
    <property type="molecule type" value="Genomic_DNA"/>
</dbReference>
<evidence type="ECO:0000313" key="3">
    <source>
        <dbReference type="EMBL" id="MCQ4163578.1"/>
    </source>
</evidence>
<dbReference type="Gene3D" id="3.40.710.10">
    <property type="entry name" value="DD-peptidase/beta-lactamase superfamily"/>
    <property type="match status" value="1"/>
</dbReference>
<reference evidence="3" key="1">
    <citation type="submission" date="2022-07" db="EMBL/GenBank/DDBJ databases">
        <title>Tahibacter sp., a new gammaproteobacterium isolated from the silt sample collected at pig farm.</title>
        <authorList>
            <person name="Chen H."/>
        </authorList>
    </citation>
    <scope>NUCLEOTIDE SEQUENCE</scope>
    <source>
        <strain evidence="3">P2K</strain>
    </source>
</reference>
<proteinExistence type="predicted"/>
<name>A0ABT1QNM1_9GAMM</name>
<dbReference type="InterPro" id="IPR001466">
    <property type="entry name" value="Beta-lactam-related"/>
</dbReference>
<sequence length="364" mass="39320">MKRIARLPALAGFALALFAAAVQGAAPSAGAGPQQRLQAALPALLAQQRIASVSIAHIENRRLVFSIAQGEAGPGSAATPATLYNVASLAKPLSAETVLRLAARQNVDLDEPMYTHWLDPDIAGDPRARLLTPRLSLSHRTGFPNWRDGKLAFQQQPGTRIGYSGEGFEYLARFVANKTGTPLDQWAQQLVFGPAGMQETAYTRQPWFDGRLALPHDGDGKVLPLQIRTQALASDDVFSTPRDYARFLIALMQGQGLTPALAAERARIQSDRRADFCKPPRANDCPQEIGFGLGWESFLIDGRRYLLHTGKDEGTFTLAYFSPDSGNGTVIFTNSNNGAQAVLPVLDLIGQDAAFVALLRRMAG</sequence>
<dbReference type="SUPFAM" id="SSF56601">
    <property type="entry name" value="beta-lactamase/transpeptidase-like"/>
    <property type="match status" value="1"/>
</dbReference>
<organism evidence="3 4">
    <name type="scientific">Tahibacter harae</name>
    <dbReference type="NCBI Taxonomy" id="2963937"/>
    <lineage>
        <taxon>Bacteria</taxon>
        <taxon>Pseudomonadati</taxon>
        <taxon>Pseudomonadota</taxon>
        <taxon>Gammaproteobacteria</taxon>
        <taxon>Lysobacterales</taxon>
        <taxon>Rhodanobacteraceae</taxon>
        <taxon>Tahibacter</taxon>
    </lineage>
</organism>